<feature type="signal peptide" evidence="1">
    <location>
        <begin position="1"/>
        <end position="29"/>
    </location>
</feature>
<evidence type="ECO:0000256" key="1">
    <source>
        <dbReference type="SAM" id="SignalP"/>
    </source>
</evidence>
<protein>
    <recommendedName>
        <fullName evidence="4">DUF3739 domain-containing protein</fullName>
    </recommendedName>
</protein>
<organism evidence="2 3">
    <name type="scientific">Sphingomonas glacialis</name>
    <dbReference type="NCBI Taxonomy" id="658225"/>
    <lineage>
        <taxon>Bacteria</taxon>
        <taxon>Pseudomonadati</taxon>
        <taxon>Pseudomonadota</taxon>
        <taxon>Alphaproteobacteria</taxon>
        <taxon>Sphingomonadales</taxon>
        <taxon>Sphingomonadaceae</taxon>
        <taxon>Sphingomonas</taxon>
    </lineage>
</organism>
<proteinExistence type="predicted"/>
<comment type="caution">
    <text evidence="2">The sequence shown here is derived from an EMBL/GenBank/DDBJ whole genome shotgun (WGS) entry which is preliminary data.</text>
</comment>
<dbReference type="Proteomes" id="UP000652430">
    <property type="component" value="Unassembled WGS sequence"/>
</dbReference>
<name>A0ABQ3LLW8_9SPHN</name>
<evidence type="ECO:0000313" key="3">
    <source>
        <dbReference type="Proteomes" id="UP000652430"/>
    </source>
</evidence>
<keyword evidence="1" id="KW-0732">Signal</keyword>
<evidence type="ECO:0000313" key="2">
    <source>
        <dbReference type="EMBL" id="GHH19918.1"/>
    </source>
</evidence>
<accession>A0ABQ3LLW8</accession>
<dbReference type="RefSeq" id="WP_189676707.1">
    <property type="nucleotide sequence ID" value="NZ_BNAQ01000004.1"/>
</dbReference>
<gene>
    <name evidence="2" type="ORF">GCM10008023_27240</name>
</gene>
<reference evidence="3" key="1">
    <citation type="journal article" date="2019" name="Int. J. Syst. Evol. Microbiol.">
        <title>The Global Catalogue of Microorganisms (GCM) 10K type strain sequencing project: providing services to taxonomists for standard genome sequencing and annotation.</title>
        <authorList>
            <consortium name="The Broad Institute Genomics Platform"/>
            <consortium name="The Broad Institute Genome Sequencing Center for Infectious Disease"/>
            <person name="Wu L."/>
            <person name="Ma J."/>
        </authorList>
    </citation>
    <scope>NUCLEOTIDE SEQUENCE [LARGE SCALE GENOMIC DNA]</scope>
    <source>
        <strain evidence="3">CGMCC 1.8957</strain>
    </source>
</reference>
<feature type="chain" id="PRO_5046223905" description="DUF3739 domain-containing protein" evidence="1">
    <location>
        <begin position="30"/>
        <end position="1732"/>
    </location>
</feature>
<dbReference type="EMBL" id="BNAQ01000004">
    <property type="protein sequence ID" value="GHH19918.1"/>
    <property type="molecule type" value="Genomic_DNA"/>
</dbReference>
<keyword evidence="3" id="KW-1185">Reference proteome</keyword>
<sequence>MAHRSLVRLAIGSLLGGASLFGLTTAAQASHVLFSTDAALSGQDIEIGHDVTIGSGTTQITLDNGAIASFVDAAQFSVQPDGSINLRKGTVTIVSPTGTVVDVHMPDGVKGSVEGVNASASFSVGVNGTHGSVLGGRALIAASGVARAFTIGTFWSAQAGHGPAQVIAADPARVPSATLVMPMRQGGVAAAAQNGIPTALGVSLAAIGAHGDILDAARRVDAYDRNPSLAAFPRSDYNALIAYAAQASSPYGGAAFNGAGADIVRTYFQYLARGGVAADFRTGYATILLSYLDLLRAGALPSSFTRATQPQLTAYLAFIGRTEKFGTLSAANRNLLDAYLTFLSGGGAPDGFSGRATSLGTAYLDFIRSGGSPASFAQASQSVVSQYLLILQSGAIRNQLSVTNQALLDAYLASVSKSGDGLAFSTTAATSLAAFTVYLNGGGLPSGYRVVDEATLRSYLETLDATGLFDRVLGTQSAFLRTYLVYLRTGASADTFDRLPINVLTAQAASLNAFAVYLNGGGRPSGYTALTADQITSYLAALQLSGRFALTGANAQLFTDYYAFLIGGGQRDAFARLPINVLTGQATALNAYYSYIQGGGTPSLYGGLTQTQIIAYLTELRNSGLFGSLLGVNASFLSDYYAYLATGGNPDIYAGLPNVDLNAYATRVNAFVAYLRAGNLPSTYGALTVDQVRAYLNALSSSGQLTVLLGSDATFLSSYLTYLQGGGAADQFTGLPINIYRGYSAQLTAYFAYLNGGGLPSNYTLLTAAQIRTYLETLQTNGQFVSLLGANSAFFTQYLVYLTGGGSADTFTGLPIASYTSYTSQLTAFVAYLNGGGLPSAYTALTQAQIRSYLEALQASGQYATLLGANASFFTSYLAYLTNGGTADTFTGLPIVTYRNYATALNAYYVYLLGGGRPSGYTVLTQAQIKSYLDALAAAGQATVLLGDNASFFSGYLTYLVGGGAADQYASLPATGGGTVGTIAATPPPIYRGGFPATGGHVLAAVDNGKDFTDVLRISVNTTTGVLGSVVEPINYFGIGTATAVDVAGDASAIIGRYTNGTTYGNNGGYVVGATGIPYVVLAPKIGALPTAGTISYSTLAATQPVASLSSGTPGTFLGQLSISFGAMPTYTLDGSLTMPEASGSKMYTFASARNASLSIFTNSVSFVAGLSGNGTACASTSCRINFFGNFAGANPANRVGLIYLTTDPATYNSVPIRGAVIFGANGTFTPATVTPPVPSTSLLSGPVNALWFNNNGDTYSYAGAVAAVGGNGVIDSLTQSAAPVPSITRSNASAVDYGYATSAAGSVVAWNRWASGTPVETNLQLRPLSATQSTYITIGTAPTNKPASGIVRYNLLSNIAPTVRNGSAAPGTFNGSMYVNFGTNLIGYDFLVNIGGVAYTLRTGPNPTNPTDSTSYFDSNGLIPRTLLTITGGISNGASVTGRFFGNGFTQAGIDYQFGALAFGPDLVNGSAIFGSGPQTVTSPQVTPAPFVSTYVPPATSALPAPTGTDIGFRVRAVGKLFSAGTTTRYAEGTFTDDLAPIVANADGQLQSSRLGSSMITRGTAANVDYGTVGGVIGWSRWAGGTVQYGSVATDVPTNGGFSHIWGSPATAIPATGTALYTMVGGTKPTDPSGVLAPGSVIDAKFAVSFANSQAGFDAQIAIGGSTYAIGSQGGSANPTMSVSGSGTFSSNNGGLIYGFLAGPGASHAGVSYYINGATPFTGVIAFAKGP</sequence>
<evidence type="ECO:0008006" key="4">
    <source>
        <dbReference type="Google" id="ProtNLM"/>
    </source>
</evidence>